<feature type="coiled-coil region" evidence="1">
    <location>
        <begin position="384"/>
        <end position="411"/>
    </location>
</feature>
<keyword evidence="4" id="KW-1185">Reference proteome</keyword>
<dbReference type="Pfam" id="PF20150">
    <property type="entry name" value="2EXR"/>
    <property type="match status" value="1"/>
</dbReference>
<feature type="domain" description="2EXR" evidence="2">
    <location>
        <begin position="20"/>
        <end position="150"/>
    </location>
</feature>
<dbReference type="PANTHER" id="PTHR35910">
    <property type="entry name" value="2EXR DOMAIN-CONTAINING PROTEIN"/>
    <property type="match status" value="1"/>
</dbReference>
<organism evidence="3 4">
    <name type="scientific">Hyaloscypha hepaticicola</name>
    <dbReference type="NCBI Taxonomy" id="2082293"/>
    <lineage>
        <taxon>Eukaryota</taxon>
        <taxon>Fungi</taxon>
        <taxon>Dikarya</taxon>
        <taxon>Ascomycota</taxon>
        <taxon>Pezizomycotina</taxon>
        <taxon>Leotiomycetes</taxon>
        <taxon>Helotiales</taxon>
        <taxon>Hyaloscyphaceae</taxon>
        <taxon>Hyaloscypha</taxon>
    </lineage>
</organism>
<proteinExistence type="predicted"/>
<dbReference type="OrthoDB" id="3557569at2759"/>
<dbReference type="AlphaFoldDB" id="A0A2J6PN31"/>
<evidence type="ECO:0000313" key="3">
    <source>
        <dbReference type="EMBL" id="PMD15286.1"/>
    </source>
</evidence>
<accession>A0A2J6PN31</accession>
<keyword evidence="1" id="KW-0175">Coiled coil</keyword>
<evidence type="ECO:0000256" key="1">
    <source>
        <dbReference type="SAM" id="Coils"/>
    </source>
</evidence>
<sequence>MDIVKAVEQTDLQSAPLIEFHLFPRLPEELRRNIWKFACSYERLFHLELPSFRTIRDIPTGSITLPPGNGIPFLHTEIGISLNSRYPAPILFFVAREAASEAKATYKLIECVAVEDRHGGDLVDNSLARQETQRRVSRYRMWFNPESDVIYLGHKTCLGVLISLLKLGLPIQRIAFDAEGGNYAYHSCCDAAIAKKTCLQPFLGHQVNWIERRLRILHGFTIAGSTENVFPGCPSLKEVLLFMKTPGPFDPEIGWPVNNSNPLDCFFFERYTTDRPHYPLVGQIRMSMGAYIDCLLATTISSFPESDSAWKGGKKTPRFQLARFSRSLPVGHVFKPMVVNFSSVGQHRMVWWKACQRSDGAITTTFPATYSGPGSYVFKLMGSKASVTLQMKDLMEEIRKAEALYKQEINIVEPKMAIFPAKLGIIL</sequence>
<evidence type="ECO:0000259" key="2">
    <source>
        <dbReference type="Pfam" id="PF20150"/>
    </source>
</evidence>
<dbReference type="EMBL" id="KZ613514">
    <property type="protein sequence ID" value="PMD15286.1"/>
    <property type="molecule type" value="Genomic_DNA"/>
</dbReference>
<gene>
    <name evidence="3" type="ORF">NA56DRAFT_650225</name>
</gene>
<dbReference type="InterPro" id="IPR045518">
    <property type="entry name" value="2EXR"/>
</dbReference>
<dbReference type="Proteomes" id="UP000235672">
    <property type="component" value="Unassembled WGS sequence"/>
</dbReference>
<evidence type="ECO:0000313" key="4">
    <source>
        <dbReference type="Proteomes" id="UP000235672"/>
    </source>
</evidence>
<reference evidence="3 4" key="1">
    <citation type="submission" date="2016-05" db="EMBL/GenBank/DDBJ databases">
        <title>A degradative enzymes factory behind the ericoid mycorrhizal symbiosis.</title>
        <authorList>
            <consortium name="DOE Joint Genome Institute"/>
            <person name="Martino E."/>
            <person name="Morin E."/>
            <person name="Grelet G."/>
            <person name="Kuo A."/>
            <person name="Kohler A."/>
            <person name="Daghino S."/>
            <person name="Barry K."/>
            <person name="Choi C."/>
            <person name="Cichocki N."/>
            <person name="Clum A."/>
            <person name="Copeland A."/>
            <person name="Hainaut M."/>
            <person name="Haridas S."/>
            <person name="Labutti K."/>
            <person name="Lindquist E."/>
            <person name="Lipzen A."/>
            <person name="Khouja H.-R."/>
            <person name="Murat C."/>
            <person name="Ohm R."/>
            <person name="Olson A."/>
            <person name="Spatafora J."/>
            <person name="Veneault-Fourrey C."/>
            <person name="Henrissat B."/>
            <person name="Grigoriev I."/>
            <person name="Martin F."/>
            <person name="Perotto S."/>
        </authorList>
    </citation>
    <scope>NUCLEOTIDE SEQUENCE [LARGE SCALE GENOMIC DNA]</scope>
    <source>
        <strain evidence="3 4">UAMH 7357</strain>
    </source>
</reference>
<dbReference type="PANTHER" id="PTHR35910:SF6">
    <property type="entry name" value="2EXR DOMAIN-CONTAINING PROTEIN"/>
    <property type="match status" value="1"/>
</dbReference>
<protein>
    <recommendedName>
        <fullName evidence="2">2EXR domain-containing protein</fullName>
    </recommendedName>
</protein>
<name>A0A2J6PN31_9HELO</name>